<comment type="caution">
    <text evidence="2">The sequence shown here is derived from an EMBL/GenBank/DDBJ whole genome shotgun (WGS) entry which is preliminary data.</text>
</comment>
<feature type="chain" id="PRO_5047099073" evidence="1">
    <location>
        <begin position="19"/>
        <end position="105"/>
    </location>
</feature>
<keyword evidence="1" id="KW-0732">Signal</keyword>
<organism evidence="2 3">
    <name type="scientific">Pseudoalteromonas obscura</name>
    <dbReference type="NCBI Taxonomy" id="3048491"/>
    <lineage>
        <taxon>Bacteria</taxon>
        <taxon>Pseudomonadati</taxon>
        <taxon>Pseudomonadota</taxon>
        <taxon>Gammaproteobacteria</taxon>
        <taxon>Alteromonadales</taxon>
        <taxon>Pseudoalteromonadaceae</taxon>
        <taxon>Pseudoalteromonas</taxon>
    </lineage>
</organism>
<keyword evidence="3" id="KW-1185">Reference proteome</keyword>
<gene>
    <name evidence="2" type="ORF">QNM18_00560</name>
</gene>
<protein>
    <submittedName>
        <fullName evidence="2">Uncharacterized protein</fullName>
    </submittedName>
</protein>
<dbReference type="EMBL" id="JASJUT010000001">
    <property type="protein sequence ID" value="MDK2593555.1"/>
    <property type="molecule type" value="Genomic_DNA"/>
</dbReference>
<proteinExistence type="predicted"/>
<name>A0ABT7EE60_9GAMM</name>
<dbReference type="RefSeq" id="WP_211012149.1">
    <property type="nucleotide sequence ID" value="NZ_JASJUT010000001.1"/>
</dbReference>
<reference evidence="2 3" key="1">
    <citation type="submission" date="2023-05" db="EMBL/GenBank/DDBJ databases">
        <title>Pseudoalteromonas ardens sp. nov., Pseudoalteromonas obscura sp. nov., and Pseudoalteromonas umbrosa sp. nov., isolated from the coral Montipora capitata.</title>
        <authorList>
            <person name="Thomas E.M."/>
            <person name="Smith E.M."/>
            <person name="Papke E."/>
            <person name="Shlafstein M.D."/>
            <person name="Oline D.K."/>
            <person name="Videau P."/>
            <person name="Saw J.H."/>
            <person name="Strangman W.K."/>
            <person name="Ushijima B."/>
        </authorList>
    </citation>
    <scope>NUCLEOTIDE SEQUENCE [LARGE SCALE GENOMIC DNA]</scope>
    <source>
        <strain evidence="2 3">P94</strain>
    </source>
</reference>
<evidence type="ECO:0000256" key="1">
    <source>
        <dbReference type="SAM" id="SignalP"/>
    </source>
</evidence>
<feature type="signal peptide" evidence="1">
    <location>
        <begin position="1"/>
        <end position="18"/>
    </location>
</feature>
<accession>A0ABT7EE60</accession>
<evidence type="ECO:0000313" key="3">
    <source>
        <dbReference type="Proteomes" id="UP001231915"/>
    </source>
</evidence>
<dbReference type="Proteomes" id="UP001231915">
    <property type="component" value="Unassembled WGS sequence"/>
</dbReference>
<evidence type="ECO:0000313" key="2">
    <source>
        <dbReference type="EMBL" id="MDK2593555.1"/>
    </source>
</evidence>
<sequence length="105" mass="12169">MKKIALLSLLLMTSFVQAKQVTCSDKIDSISLQSSGSVWIWPDRHETIELKPTHPKFYEFLGIMFYAMKSGKTVVYKSDNGERYSNKCHDTENTLYPLYEILRVN</sequence>